<dbReference type="CDD" id="cd00405">
    <property type="entry name" value="PRAI"/>
    <property type="match status" value="1"/>
</dbReference>
<protein>
    <recommendedName>
        <fullName evidence="8">N-(5'-phosphoribosyl)anthranilate isomerase</fullName>
        <shortName evidence="8">PRAI</shortName>
        <ecNumber evidence="8">5.3.1.24</ecNumber>
    </recommendedName>
</protein>
<keyword evidence="7 8" id="KW-0413">Isomerase</keyword>
<evidence type="ECO:0000313" key="10">
    <source>
        <dbReference type="EMBL" id="KUO42594.1"/>
    </source>
</evidence>
<dbReference type="GO" id="GO:0004640">
    <property type="term" value="F:phosphoribosylanthranilate isomerase activity"/>
    <property type="evidence" value="ECO:0007669"/>
    <property type="project" value="UniProtKB-UniRule"/>
</dbReference>
<reference evidence="10 11" key="1">
    <citation type="journal article" date="2016" name="Nat. Microbiol.">
        <title>Genomic inference of the metabolism of cosmopolitan subsurface Archaea, Hadesarchaea.</title>
        <authorList>
            <person name="Baker B.J."/>
            <person name="Saw J.H."/>
            <person name="Lind A.E."/>
            <person name="Lazar C.S."/>
            <person name="Hinrichs K.-U."/>
            <person name="Teske A.P."/>
            <person name="Ettema T.J."/>
        </authorList>
    </citation>
    <scope>NUCLEOTIDE SEQUENCE [LARGE SCALE GENOMIC DNA]</scope>
</reference>
<dbReference type="HAMAP" id="MF_00135">
    <property type="entry name" value="PRAI"/>
    <property type="match status" value="1"/>
</dbReference>
<dbReference type="SUPFAM" id="SSF51366">
    <property type="entry name" value="Ribulose-phoshate binding barrel"/>
    <property type="match status" value="1"/>
</dbReference>
<dbReference type="STRING" id="1776334.APZ16_02080"/>
<evidence type="ECO:0000256" key="4">
    <source>
        <dbReference type="ARBA" id="ARBA00022605"/>
    </source>
</evidence>
<dbReference type="Proteomes" id="UP000074294">
    <property type="component" value="Unassembled WGS sequence"/>
</dbReference>
<dbReference type="InterPro" id="IPR044643">
    <property type="entry name" value="TrpF_fam"/>
</dbReference>
<evidence type="ECO:0000256" key="2">
    <source>
        <dbReference type="ARBA" id="ARBA00004664"/>
    </source>
</evidence>
<evidence type="ECO:0000256" key="6">
    <source>
        <dbReference type="ARBA" id="ARBA00023141"/>
    </source>
</evidence>
<dbReference type="EMBL" id="LQMQ01000003">
    <property type="protein sequence ID" value="KUO42594.1"/>
    <property type="molecule type" value="Genomic_DNA"/>
</dbReference>
<evidence type="ECO:0000256" key="1">
    <source>
        <dbReference type="ARBA" id="ARBA00001164"/>
    </source>
</evidence>
<accession>A0A147K157</accession>
<evidence type="ECO:0000256" key="3">
    <source>
        <dbReference type="ARBA" id="ARBA00007571"/>
    </source>
</evidence>
<sequence length="216" mass="23736">MVKIKICGFTNSEDAKQACQLGVDLVGVILVPESPHYVSIDAARDIFRAVERTVAKVAVFAPHRPEDIKETCRKLNPDYLQFHLTFPLPDLLRIKEELNVGIIIVVSIPRGVGYSKEIVDRAVEVSKAADFLLIDTKGPTGGGTGLTHDWHLSAMIRSVVEKPVFLAGGLNPSNVGQAIKMVRPYGVDVATGVEINPRKKDPKLMRDFVEAVRRAE</sequence>
<dbReference type="PANTHER" id="PTHR42894">
    <property type="entry name" value="N-(5'-PHOSPHORIBOSYL)ANTHRANILATE ISOMERASE"/>
    <property type="match status" value="1"/>
</dbReference>
<evidence type="ECO:0000256" key="8">
    <source>
        <dbReference type="HAMAP-Rule" id="MF_00135"/>
    </source>
</evidence>
<comment type="pathway">
    <text evidence="2 8">Amino-acid biosynthesis; L-tryptophan biosynthesis; L-tryptophan from chorismate: step 3/5.</text>
</comment>
<dbReference type="InterPro" id="IPR011060">
    <property type="entry name" value="RibuloseP-bd_barrel"/>
</dbReference>
<dbReference type="UniPathway" id="UPA00035">
    <property type="reaction ID" value="UER00042"/>
</dbReference>
<dbReference type="AlphaFoldDB" id="A0A147K157"/>
<comment type="caution">
    <text evidence="10">The sequence shown here is derived from an EMBL/GenBank/DDBJ whole genome shotgun (WGS) entry which is preliminary data.</text>
</comment>
<keyword evidence="4 8" id="KW-0028">Amino-acid biosynthesis</keyword>
<organism evidence="10 11">
    <name type="scientific">Hadarchaeum yellowstonense</name>
    <dbReference type="NCBI Taxonomy" id="1776334"/>
    <lineage>
        <taxon>Archaea</taxon>
        <taxon>Methanobacteriati</taxon>
        <taxon>Candidatus Hadarchaeota</taxon>
        <taxon>Candidatus Hadarchaeia</taxon>
        <taxon>Candidatus Hadarchaeales</taxon>
        <taxon>Candidatus Hadarchaeaceae</taxon>
        <taxon>Candidatus Hadarchaeum</taxon>
    </lineage>
</organism>
<dbReference type="GO" id="GO:0000162">
    <property type="term" value="P:L-tryptophan biosynthetic process"/>
    <property type="evidence" value="ECO:0007669"/>
    <property type="project" value="UniProtKB-UniRule"/>
</dbReference>
<feature type="domain" description="N-(5'phosphoribosyl) anthranilate isomerase (PRAI)" evidence="9">
    <location>
        <begin position="4"/>
        <end position="210"/>
    </location>
</feature>
<evidence type="ECO:0000313" key="11">
    <source>
        <dbReference type="Proteomes" id="UP000074294"/>
    </source>
</evidence>
<keyword evidence="5 8" id="KW-0822">Tryptophan biosynthesis</keyword>
<comment type="similarity">
    <text evidence="3 8">Belongs to the TrpF family.</text>
</comment>
<name>A0A147K157_HADYE</name>
<evidence type="ECO:0000256" key="7">
    <source>
        <dbReference type="ARBA" id="ARBA00023235"/>
    </source>
</evidence>
<keyword evidence="6 8" id="KW-0057">Aromatic amino acid biosynthesis</keyword>
<dbReference type="EC" id="5.3.1.24" evidence="8"/>
<gene>
    <name evidence="8" type="primary">trpF</name>
    <name evidence="10" type="ORF">APZ16_02080</name>
</gene>
<dbReference type="PANTHER" id="PTHR42894:SF1">
    <property type="entry name" value="N-(5'-PHOSPHORIBOSYL)ANTHRANILATE ISOMERASE"/>
    <property type="match status" value="1"/>
</dbReference>
<dbReference type="Gene3D" id="3.20.20.70">
    <property type="entry name" value="Aldolase class I"/>
    <property type="match status" value="1"/>
</dbReference>
<dbReference type="InterPro" id="IPR013785">
    <property type="entry name" value="Aldolase_TIM"/>
</dbReference>
<evidence type="ECO:0000259" key="9">
    <source>
        <dbReference type="Pfam" id="PF00697"/>
    </source>
</evidence>
<dbReference type="Pfam" id="PF00697">
    <property type="entry name" value="PRAI"/>
    <property type="match status" value="1"/>
</dbReference>
<comment type="catalytic activity">
    <reaction evidence="1 8">
        <text>N-(5-phospho-beta-D-ribosyl)anthranilate = 1-(2-carboxyphenylamino)-1-deoxy-D-ribulose 5-phosphate</text>
        <dbReference type="Rhea" id="RHEA:21540"/>
        <dbReference type="ChEBI" id="CHEBI:18277"/>
        <dbReference type="ChEBI" id="CHEBI:58613"/>
        <dbReference type="EC" id="5.3.1.24"/>
    </reaction>
</comment>
<evidence type="ECO:0000256" key="5">
    <source>
        <dbReference type="ARBA" id="ARBA00022822"/>
    </source>
</evidence>
<dbReference type="InterPro" id="IPR001240">
    <property type="entry name" value="PRAI_dom"/>
</dbReference>
<proteinExistence type="inferred from homology"/>